<name>A0A2B2G970_BACCE</name>
<evidence type="ECO:0000256" key="3">
    <source>
        <dbReference type="ARBA" id="ARBA00022679"/>
    </source>
</evidence>
<dbReference type="PANTHER" id="PTHR33841">
    <property type="entry name" value="DNA METHYLTRANSFERASE YEEA-RELATED"/>
    <property type="match status" value="1"/>
</dbReference>
<evidence type="ECO:0000256" key="1">
    <source>
        <dbReference type="ARBA" id="ARBA00011900"/>
    </source>
</evidence>
<dbReference type="InterPro" id="IPR002052">
    <property type="entry name" value="DNA_methylase_N6_adenine_CS"/>
</dbReference>
<sequence>MNKQALSKFAPGERRRLREAVQKRLAILGITEKSKFNAIQEWLIEQDGIIVVNNKSYTDYKRSTFEQLFKEYQQVGYDTLVEEIAYTWFNRLIAIRYMEVRDVLPDYVKILGNNDMSNQPEILNDYSYLSLDKAEIESLKMNNQEEAAYRKLFLAAANKLGDVMPFLFEKLQDWTELVLPERMLEPGGIIERVVTNEGLTNSFQDGVEAIGWLYQFYMSEKKSAVGGLKNNAVKKEDLPVVTQLFTPRWIVDYMNENTLGKTYDEWYETNSVHHNWEYYLKHQNSKKLLPDFDNELESLTFFDPACGSGHILVSAFDKLYDMYIEQGYRRSEIPSLILKHNLFGCDIDRRAAQIANFALYMKATEKDSRFLQKVSFKNANVIEIQDSQVLTEDEWDWLTEDKESQEQLKNMVVLFENGKQFGSLIVVPEFNYEEFIIKIQNAEKEQYGDLFTEALKLAVIEKLLPILKQAKMLCEKYDIVVTNPPYHNKYNPVLKKFMEENYKNYKLDLYSAFIYRCLEFAKGNGYVGMMTPMTWMFITRHQKLREYIINNYSISSLIQLEYSAFEEATVPICTFVIQKQNQDSVGEYIRLVDMKGDQADFVRQAIKYPTVDYHFVANSHKFSVIPGSPISYWANDSVVNCFEAVETFESIAPARKGLDTNGESEQFFRNWFEVNIGKIFGVGTLNVQQSKWYEINKGGGFRRWFGNRLDVINYENNGYILKNKRKKANIRNEDDYFKESLTYGVVTSSKFSFRKSDKSSLFDQGGPNCFPEEQYMKFILALGNSKVIEHLLTFIAPTLNFTVGDINKLPIKLPTEELLNRIDFLSDNNVLFSQKDWNSFEISWDFLKHPFVKKQNSITLLSEVYSNWEKHTESQFTQLKFNEEELNRIFIKLYGLEDTLTSEVTDEESKIRRADRLRDTQSLLSYFIGCILGRYSIDVEGLAYAGGEWIASKYKTFIPSNDGIVTFTDEKILPDEQDVYERLKEFLIAIYGQESLIENLGWIAEGLGKKESDTVEATIRNYFMKDFVKDHIKIYQNRPIYWLIDSGKQKGMQSLVYLHRYTPQTMGLAMQNHFIPLLTQWRNLVQVTEVELDSGSLSTTEKRQKTKLLNTYKKRSEELADFQDALNELARQEIPLDLDDGVKVNYQKLASVLYPIKF</sequence>
<proteinExistence type="predicted"/>
<organism evidence="7 8">
    <name type="scientific">Bacillus cereus</name>
    <dbReference type="NCBI Taxonomy" id="1396"/>
    <lineage>
        <taxon>Bacteria</taxon>
        <taxon>Bacillati</taxon>
        <taxon>Bacillota</taxon>
        <taxon>Bacilli</taxon>
        <taxon>Bacillales</taxon>
        <taxon>Bacillaceae</taxon>
        <taxon>Bacillus</taxon>
        <taxon>Bacillus cereus group</taxon>
    </lineage>
</organism>
<keyword evidence="3 7" id="KW-0808">Transferase</keyword>
<dbReference type="Proteomes" id="UP000220900">
    <property type="component" value="Unassembled WGS sequence"/>
</dbReference>
<accession>A0A2B2G970</accession>
<comment type="caution">
    <text evidence="7">The sequence shown here is derived from an EMBL/GenBank/DDBJ whole genome shotgun (WGS) entry which is preliminary data.</text>
</comment>
<dbReference type="SUPFAM" id="SSF53335">
    <property type="entry name" value="S-adenosyl-L-methionine-dependent methyltransferases"/>
    <property type="match status" value="1"/>
</dbReference>
<protein>
    <recommendedName>
        <fullName evidence="1">site-specific DNA-methyltransferase (adenine-specific)</fullName>
        <ecNumber evidence="1">2.1.1.72</ecNumber>
    </recommendedName>
</protein>
<dbReference type="GO" id="GO:0032259">
    <property type="term" value="P:methylation"/>
    <property type="evidence" value="ECO:0007669"/>
    <property type="project" value="UniProtKB-KW"/>
</dbReference>
<dbReference type="InterPro" id="IPR050953">
    <property type="entry name" value="N4_N6_ade-DNA_methylase"/>
</dbReference>
<dbReference type="NCBIfam" id="NF033452">
    <property type="entry name" value="BREX_1_MTaseX"/>
    <property type="match status" value="1"/>
</dbReference>
<evidence type="ECO:0000256" key="2">
    <source>
        <dbReference type="ARBA" id="ARBA00022603"/>
    </source>
</evidence>
<dbReference type="Pfam" id="PF07669">
    <property type="entry name" value="Eco57I"/>
    <property type="match status" value="1"/>
</dbReference>
<dbReference type="InterPro" id="IPR047939">
    <property type="entry name" value="BREX_1_PglX"/>
</dbReference>
<dbReference type="GO" id="GO:0003676">
    <property type="term" value="F:nucleic acid binding"/>
    <property type="evidence" value="ECO:0007669"/>
    <property type="project" value="InterPro"/>
</dbReference>
<dbReference type="EMBL" id="NTZF01000038">
    <property type="protein sequence ID" value="PES90343.1"/>
    <property type="molecule type" value="Genomic_DNA"/>
</dbReference>
<dbReference type="RefSeq" id="WP_098269596.1">
    <property type="nucleotide sequence ID" value="NZ_JBNKII010000008.1"/>
</dbReference>
<dbReference type="PRINTS" id="PR00507">
    <property type="entry name" value="N12N6MTFRASE"/>
</dbReference>
<keyword evidence="4" id="KW-0949">S-adenosyl-L-methionine</keyword>
<evidence type="ECO:0000259" key="6">
    <source>
        <dbReference type="Pfam" id="PF07669"/>
    </source>
</evidence>
<dbReference type="InterPro" id="IPR029063">
    <property type="entry name" value="SAM-dependent_MTases_sf"/>
</dbReference>
<evidence type="ECO:0000256" key="4">
    <source>
        <dbReference type="ARBA" id="ARBA00022691"/>
    </source>
</evidence>
<feature type="domain" description="Type II methyltransferase M.TaqI-like" evidence="6">
    <location>
        <begin position="340"/>
        <end position="564"/>
    </location>
</feature>
<dbReference type="EC" id="2.1.1.72" evidence="1"/>
<dbReference type="GO" id="GO:0009007">
    <property type="term" value="F:site-specific DNA-methyltransferase (adenine-specific) activity"/>
    <property type="evidence" value="ECO:0007669"/>
    <property type="project" value="UniProtKB-EC"/>
</dbReference>
<reference evidence="7 8" key="1">
    <citation type="submission" date="2017-09" db="EMBL/GenBank/DDBJ databases">
        <title>Large-scale bioinformatics analysis of Bacillus genomes uncovers conserved roles of natural products in bacterial physiology.</title>
        <authorList>
            <consortium name="Agbiome Team Llc"/>
            <person name="Bleich R.M."/>
            <person name="Grubbs K.J."/>
            <person name="Santa Maria K.C."/>
            <person name="Allen S.E."/>
            <person name="Farag S."/>
            <person name="Shank E.A."/>
            <person name="Bowers A."/>
        </authorList>
    </citation>
    <scope>NUCLEOTIDE SEQUENCE [LARGE SCALE GENOMIC DNA]</scope>
    <source>
        <strain evidence="7 8">AFS002368</strain>
    </source>
</reference>
<dbReference type="GO" id="GO:0006304">
    <property type="term" value="P:DNA modification"/>
    <property type="evidence" value="ECO:0007669"/>
    <property type="project" value="InterPro"/>
</dbReference>
<dbReference type="AlphaFoldDB" id="A0A2B2G970"/>
<evidence type="ECO:0000256" key="5">
    <source>
        <dbReference type="ARBA" id="ARBA00047942"/>
    </source>
</evidence>
<comment type="catalytic activity">
    <reaction evidence="5">
        <text>a 2'-deoxyadenosine in DNA + S-adenosyl-L-methionine = an N(6)-methyl-2'-deoxyadenosine in DNA + S-adenosyl-L-homocysteine + H(+)</text>
        <dbReference type="Rhea" id="RHEA:15197"/>
        <dbReference type="Rhea" id="RHEA-COMP:12418"/>
        <dbReference type="Rhea" id="RHEA-COMP:12419"/>
        <dbReference type="ChEBI" id="CHEBI:15378"/>
        <dbReference type="ChEBI" id="CHEBI:57856"/>
        <dbReference type="ChEBI" id="CHEBI:59789"/>
        <dbReference type="ChEBI" id="CHEBI:90615"/>
        <dbReference type="ChEBI" id="CHEBI:90616"/>
        <dbReference type="EC" id="2.1.1.72"/>
    </reaction>
</comment>
<evidence type="ECO:0000313" key="8">
    <source>
        <dbReference type="Proteomes" id="UP000220900"/>
    </source>
</evidence>
<keyword evidence="2 7" id="KW-0489">Methyltransferase</keyword>
<dbReference type="PROSITE" id="PS00092">
    <property type="entry name" value="N6_MTASE"/>
    <property type="match status" value="1"/>
</dbReference>
<gene>
    <name evidence="7" type="ORF">CN491_24980</name>
</gene>
<dbReference type="PANTHER" id="PTHR33841:SF1">
    <property type="entry name" value="DNA METHYLTRANSFERASE A"/>
    <property type="match status" value="1"/>
</dbReference>
<dbReference type="Gene3D" id="3.40.50.150">
    <property type="entry name" value="Vaccinia Virus protein VP39"/>
    <property type="match status" value="1"/>
</dbReference>
<evidence type="ECO:0000313" key="7">
    <source>
        <dbReference type="EMBL" id="PES90343.1"/>
    </source>
</evidence>
<dbReference type="InterPro" id="IPR011639">
    <property type="entry name" value="MethylTrfase_TaqI-like_dom"/>
</dbReference>